<organism evidence="1 2">
    <name type="scientific">Bacillus clarus</name>
    <dbReference type="NCBI Taxonomy" id="2338372"/>
    <lineage>
        <taxon>Bacteria</taxon>
        <taxon>Bacillati</taxon>
        <taxon>Bacillota</taxon>
        <taxon>Bacilli</taxon>
        <taxon>Bacillales</taxon>
        <taxon>Bacillaceae</taxon>
        <taxon>Bacillus</taxon>
        <taxon>Bacillus cereus group</taxon>
    </lineage>
</organism>
<keyword evidence="2" id="KW-1185">Reference proteome</keyword>
<dbReference type="Proteomes" id="UP000264294">
    <property type="component" value="Unassembled WGS sequence"/>
</dbReference>
<accession>A0ABX9KNS7</accession>
<dbReference type="EMBL" id="QVOD01000051">
    <property type="protein sequence ID" value="RFT63229.1"/>
    <property type="molecule type" value="Genomic_DNA"/>
</dbReference>
<gene>
    <name evidence="1" type="ORF">D0U04_25730</name>
</gene>
<name>A0ABX9KNS7_9BACI</name>
<evidence type="ECO:0000313" key="2">
    <source>
        <dbReference type="Proteomes" id="UP000264294"/>
    </source>
</evidence>
<sequence>MEQTYYLDCLLSIILKMSAQIGYNVSRLISILSIAKYERTDHFEKYKDVKNRDVCWNTKFKPCKCKTFYR</sequence>
<comment type="caution">
    <text evidence="1">The sequence shown here is derived from an EMBL/GenBank/DDBJ whole genome shotgun (WGS) entry which is preliminary data.</text>
</comment>
<protein>
    <submittedName>
        <fullName evidence="1">Uncharacterized protein</fullName>
    </submittedName>
</protein>
<reference evidence="1 2" key="1">
    <citation type="submission" date="2018-08" db="EMBL/GenBank/DDBJ databases">
        <title>Bacillus clarus sp. nov. strain PS00077A.</title>
        <authorList>
            <person name="Mendez Acevedo M."/>
            <person name="Carroll L."/>
            <person name="Mukherjee M."/>
            <person name="Wiedmann M."/>
            <person name="Kovac J."/>
        </authorList>
    </citation>
    <scope>NUCLEOTIDE SEQUENCE [LARGE SCALE GENOMIC DNA]</scope>
    <source>
        <strain evidence="1 2">PS00077A</strain>
    </source>
</reference>
<proteinExistence type="predicted"/>
<evidence type="ECO:0000313" key="1">
    <source>
        <dbReference type="EMBL" id="RFT63229.1"/>
    </source>
</evidence>